<feature type="compositionally biased region" description="Basic and acidic residues" evidence="2">
    <location>
        <begin position="149"/>
        <end position="162"/>
    </location>
</feature>
<sequence>MPLPPKASDGYASLMVSDSEPDFDDVTTLKVPLSRGNDQKTSMGNNRRQVDSANRVTKSAGCLARSHNGVRRVGHLPTTREISTTKSNHGSFASAANGTMKPPEQCTSHNNGALADNDGWSQHNSKSPRRAKDKSEYTGHAPRFNTKTTSHDHDMQPRKTEPNPDATEPAMGSQEIVCDRDIIVSKPIHSRNTDDFVVGKQSSELRERYHALEARHTELREVGIKAGERNFERLKRQSMETAAASTTLINQLKAELAVQSDVVKQNEQLERQLQHSQASVVELERTVTDLTASLSRAKSEIQSLSAKIGAIRAAEVANKAPANMTKTFIGGGKSTSSGALLAAQAKEDLYSDLTGLIVRGTGQINGENVFDCIQTGRNGTLHFKLALEAGEDPEKYDEVQFTYRPQLNEERDHDLVQILPDYLVEEITFTRTQASNFYSKLNKSLTERLD</sequence>
<feature type="compositionally biased region" description="Polar residues" evidence="2">
    <location>
        <begin position="39"/>
        <end position="57"/>
    </location>
</feature>
<feature type="coiled-coil region" evidence="1">
    <location>
        <begin position="266"/>
        <end position="307"/>
    </location>
</feature>
<proteinExistence type="predicted"/>
<dbReference type="EMBL" id="SRPY01000115">
    <property type="protein sequence ID" value="KAG5928460.1"/>
    <property type="molecule type" value="Genomic_DNA"/>
</dbReference>
<dbReference type="InterPro" id="IPR038608">
    <property type="entry name" value="Csm1/Pcs1_C_sf"/>
</dbReference>
<dbReference type="InterPro" id="IPR040349">
    <property type="entry name" value="Csm1/Pcs1"/>
</dbReference>
<dbReference type="GO" id="GO:0034506">
    <property type="term" value="C:chromosome, centromeric core domain"/>
    <property type="evidence" value="ECO:0007669"/>
    <property type="project" value="TreeGrafter"/>
</dbReference>
<dbReference type="FunFam" id="3.90.1150.80:FF:000001">
    <property type="entry name" value="Chromosome segregation protein (Pcs1)"/>
    <property type="match status" value="1"/>
</dbReference>
<keyword evidence="5" id="KW-1185">Reference proteome</keyword>
<feature type="region of interest" description="Disordered" evidence="2">
    <location>
        <begin position="1"/>
        <end position="57"/>
    </location>
</feature>
<evidence type="ECO:0000256" key="2">
    <source>
        <dbReference type="SAM" id="MobiDB-lite"/>
    </source>
</evidence>
<accession>A0A8K0JA39</accession>
<dbReference type="CDD" id="cd23787">
    <property type="entry name" value="RWD_CSM1"/>
    <property type="match status" value="1"/>
</dbReference>
<dbReference type="PANTHER" id="PTHR28006:SF1">
    <property type="entry name" value="MONOPOLIN COMPLEX SUBUNIT CSM1"/>
    <property type="match status" value="1"/>
</dbReference>
<dbReference type="OrthoDB" id="2431049at2759"/>
<evidence type="ECO:0000256" key="1">
    <source>
        <dbReference type="SAM" id="Coils"/>
    </source>
</evidence>
<dbReference type="PANTHER" id="PTHR28006">
    <property type="entry name" value="MONOPOLIN COMPLEX SUBUNIT CSM1"/>
    <property type="match status" value="1"/>
</dbReference>
<dbReference type="GO" id="GO:1990644">
    <property type="term" value="F:microtubule site clamp"/>
    <property type="evidence" value="ECO:0007669"/>
    <property type="project" value="TreeGrafter"/>
</dbReference>
<dbReference type="GO" id="GO:0033551">
    <property type="term" value="C:monopolin complex"/>
    <property type="evidence" value="ECO:0007669"/>
    <property type="project" value="InterPro"/>
</dbReference>
<evidence type="ECO:0000313" key="4">
    <source>
        <dbReference type="EMBL" id="KAG5928460.1"/>
    </source>
</evidence>
<name>A0A8K0JA39_9HYPO</name>
<gene>
    <name evidence="4" type="ORF">E4U42_000593</name>
</gene>
<dbReference type="GO" id="GO:0045144">
    <property type="term" value="P:meiotic sister chromatid segregation"/>
    <property type="evidence" value="ECO:0007669"/>
    <property type="project" value="TreeGrafter"/>
</dbReference>
<feature type="region of interest" description="Disordered" evidence="2">
    <location>
        <begin position="79"/>
        <end position="171"/>
    </location>
</feature>
<keyword evidence="1" id="KW-0175">Coiled coil</keyword>
<evidence type="ECO:0000259" key="3">
    <source>
        <dbReference type="Pfam" id="PF12539"/>
    </source>
</evidence>
<feature type="compositionally biased region" description="Polar residues" evidence="2">
    <location>
        <begin position="80"/>
        <end position="97"/>
    </location>
</feature>
<feature type="domain" description="Monopolin complex subunit Csm1/Pcs1 C-terminal" evidence="3">
    <location>
        <begin position="344"/>
        <end position="431"/>
    </location>
</feature>
<dbReference type="Gene3D" id="3.90.1150.80">
    <property type="match status" value="1"/>
</dbReference>
<dbReference type="Proteomes" id="UP000811619">
    <property type="component" value="Unassembled WGS sequence"/>
</dbReference>
<dbReference type="GO" id="GO:0072686">
    <property type="term" value="C:mitotic spindle"/>
    <property type="evidence" value="ECO:0007669"/>
    <property type="project" value="TreeGrafter"/>
</dbReference>
<dbReference type="InterPro" id="IPR020981">
    <property type="entry name" value="Csm1/Pcs1_C"/>
</dbReference>
<comment type="caution">
    <text evidence="4">The sequence shown here is derived from an EMBL/GenBank/DDBJ whole genome shotgun (WGS) entry which is preliminary data.</text>
</comment>
<dbReference type="Pfam" id="PF12539">
    <property type="entry name" value="Csm1"/>
    <property type="match status" value="1"/>
</dbReference>
<dbReference type="AlphaFoldDB" id="A0A8K0JA39"/>
<dbReference type="GO" id="GO:0051315">
    <property type="term" value="P:attachment of mitotic spindle microtubules to kinetochore"/>
    <property type="evidence" value="ECO:0007669"/>
    <property type="project" value="TreeGrafter"/>
</dbReference>
<reference evidence="4" key="1">
    <citation type="journal article" date="2020" name="bioRxiv">
        <title>Whole genome comparisons of ergot fungi reveals the divergence and evolution of species within the genus Claviceps are the result of varying mechanisms driving genome evolution and host range expansion.</title>
        <authorList>
            <person name="Wyka S.A."/>
            <person name="Mondo S.J."/>
            <person name="Liu M."/>
            <person name="Dettman J."/>
            <person name="Nalam V."/>
            <person name="Broders K.D."/>
        </authorList>
    </citation>
    <scope>NUCLEOTIDE SEQUENCE</scope>
    <source>
        <strain evidence="4">CCC 489</strain>
    </source>
</reference>
<protein>
    <recommendedName>
        <fullName evidence="3">Monopolin complex subunit Csm1/Pcs1 C-terminal domain-containing protein</fullName>
    </recommendedName>
</protein>
<organism evidence="4 5">
    <name type="scientific">Claviceps africana</name>
    <dbReference type="NCBI Taxonomy" id="83212"/>
    <lineage>
        <taxon>Eukaryota</taxon>
        <taxon>Fungi</taxon>
        <taxon>Dikarya</taxon>
        <taxon>Ascomycota</taxon>
        <taxon>Pezizomycotina</taxon>
        <taxon>Sordariomycetes</taxon>
        <taxon>Hypocreomycetidae</taxon>
        <taxon>Hypocreales</taxon>
        <taxon>Clavicipitaceae</taxon>
        <taxon>Claviceps</taxon>
    </lineage>
</organism>
<evidence type="ECO:0000313" key="5">
    <source>
        <dbReference type="Proteomes" id="UP000811619"/>
    </source>
</evidence>
<dbReference type="GO" id="GO:0005730">
    <property type="term" value="C:nucleolus"/>
    <property type="evidence" value="ECO:0007669"/>
    <property type="project" value="TreeGrafter"/>
</dbReference>